<feature type="transmembrane region" description="Helical" evidence="1">
    <location>
        <begin position="40"/>
        <end position="58"/>
    </location>
</feature>
<evidence type="ECO:0000313" key="3">
    <source>
        <dbReference type="Proteomes" id="UP000676386"/>
    </source>
</evidence>
<proteinExistence type="predicted"/>
<keyword evidence="1" id="KW-0472">Membrane</keyword>
<protein>
    <recommendedName>
        <fullName evidence="4">YhhN-like protein</fullName>
    </recommendedName>
</protein>
<reference evidence="2 3" key="1">
    <citation type="submission" date="2021-04" db="EMBL/GenBank/DDBJ databases">
        <title>Chitinophaga sp. nov., isolated from the rhizosphere soil.</title>
        <authorList>
            <person name="He S."/>
        </authorList>
    </citation>
    <scope>NUCLEOTIDE SEQUENCE [LARGE SCALE GENOMIC DNA]</scope>
    <source>
        <strain evidence="2 3">2R12</strain>
    </source>
</reference>
<name>A0ABS5IXQ0_9BACT</name>
<feature type="transmembrane region" description="Helical" evidence="1">
    <location>
        <begin position="170"/>
        <end position="195"/>
    </location>
</feature>
<evidence type="ECO:0000256" key="1">
    <source>
        <dbReference type="SAM" id="Phobius"/>
    </source>
</evidence>
<sequence>MYSDSIFILLILGGAALLILLIGLVLSILVFRTKSRAMEIIAWVCGGCWLVLDQLIIYSGDLGINGTSNYFIYPVFLIFFLLLQYRSNTAEGNNLKTLYIAKSVMILLMLSTLHSQVINMFLERRYIDYADSRFTRIIPIAGSIVSIAVITFVTFRYLVRTHASVQKNEVFKNAIVFTGITYLIADVISHLLFLLQYARHVPVGSFFNVTMLSMQLIYFLVESLLAAGIAALIYKSKQEAGPAQIKD</sequence>
<dbReference type="Proteomes" id="UP000676386">
    <property type="component" value="Unassembled WGS sequence"/>
</dbReference>
<feature type="transmembrane region" description="Helical" evidence="1">
    <location>
        <begin position="6"/>
        <end position="31"/>
    </location>
</feature>
<evidence type="ECO:0000313" key="2">
    <source>
        <dbReference type="EMBL" id="MBS0027736.1"/>
    </source>
</evidence>
<feature type="transmembrane region" description="Helical" evidence="1">
    <location>
        <begin position="99"/>
        <end position="117"/>
    </location>
</feature>
<comment type="caution">
    <text evidence="2">The sequence shown here is derived from an EMBL/GenBank/DDBJ whole genome shotgun (WGS) entry which is preliminary data.</text>
</comment>
<organism evidence="2 3">
    <name type="scientific">Chitinophaga hostae</name>
    <dbReference type="NCBI Taxonomy" id="2831022"/>
    <lineage>
        <taxon>Bacteria</taxon>
        <taxon>Pseudomonadati</taxon>
        <taxon>Bacteroidota</taxon>
        <taxon>Chitinophagia</taxon>
        <taxon>Chitinophagales</taxon>
        <taxon>Chitinophagaceae</taxon>
        <taxon>Chitinophaga</taxon>
    </lineage>
</organism>
<evidence type="ECO:0008006" key="4">
    <source>
        <dbReference type="Google" id="ProtNLM"/>
    </source>
</evidence>
<accession>A0ABS5IXQ0</accession>
<feature type="transmembrane region" description="Helical" evidence="1">
    <location>
        <begin position="70"/>
        <end position="87"/>
    </location>
</feature>
<keyword evidence="1" id="KW-0812">Transmembrane</keyword>
<feature type="transmembrane region" description="Helical" evidence="1">
    <location>
        <begin position="215"/>
        <end position="234"/>
    </location>
</feature>
<gene>
    <name evidence="2" type="ORF">KE626_10490</name>
</gene>
<keyword evidence="1" id="KW-1133">Transmembrane helix</keyword>
<dbReference type="EMBL" id="JAGTXB010000004">
    <property type="protein sequence ID" value="MBS0027736.1"/>
    <property type="molecule type" value="Genomic_DNA"/>
</dbReference>
<dbReference type="RefSeq" id="WP_211972848.1">
    <property type="nucleotide sequence ID" value="NZ_CBFHAM010000001.1"/>
</dbReference>
<keyword evidence="3" id="KW-1185">Reference proteome</keyword>
<feature type="transmembrane region" description="Helical" evidence="1">
    <location>
        <begin position="137"/>
        <end position="158"/>
    </location>
</feature>